<comment type="function">
    <text evidence="1 13">Catalyzes the methylthiolation of N6-(dimethylallyl)adenosine (i(6)A), leading to the formation of 2-methylthio-N6-(dimethylallyl)adenosine (ms(2)i(6)A) at position 37 in tRNAs that read codons beginning with uridine.</text>
</comment>
<dbReference type="STRING" id="76123.AS203_11740"/>
<dbReference type="eggNOG" id="COG0621">
    <property type="taxonomic scope" value="Bacteria"/>
</dbReference>
<gene>
    <name evidence="13" type="primary">miaB</name>
    <name evidence="17" type="ORF">AS203_11740</name>
</gene>
<dbReference type="SMART" id="SM00729">
    <property type="entry name" value="Elp3"/>
    <property type="match status" value="1"/>
</dbReference>
<feature type="domain" description="MTTase N-terminal" evidence="15">
    <location>
        <begin position="2"/>
        <end position="117"/>
    </location>
</feature>
<dbReference type="NCBIfam" id="TIGR01574">
    <property type="entry name" value="miaB-methiolase"/>
    <property type="match status" value="1"/>
</dbReference>
<keyword evidence="8 13" id="KW-0411">Iron-sulfur</keyword>
<dbReference type="InterPro" id="IPR013848">
    <property type="entry name" value="Methylthiotransferase_N"/>
</dbReference>
<keyword evidence="6 13" id="KW-0479">Metal-binding</keyword>
<dbReference type="Proteomes" id="UP000056252">
    <property type="component" value="Chromosome"/>
</dbReference>
<feature type="binding site" evidence="13">
    <location>
        <position position="155"/>
    </location>
    <ligand>
        <name>[4Fe-4S] cluster</name>
        <dbReference type="ChEBI" id="CHEBI:49883"/>
        <label>2</label>
        <note>4Fe-4S-S-AdoMet</note>
    </ligand>
</feature>
<feature type="domain" description="TRAM" evidence="14">
    <location>
        <begin position="375"/>
        <end position="437"/>
    </location>
</feature>
<feature type="binding site" evidence="13">
    <location>
        <position position="159"/>
    </location>
    <ligand>
        <name>[4Fe-4S] cluster</name>
        <dbReference type="ChEBI" id="CHEBI:49883"/>
        <label>2</label>
        <note>4Fe-4S-S-AdoMet</note>
    </ligand>
</feature>
<comment type="similarity">
    <text evidence="13">Belongs to the methylthiotransferase family. MiaB subfamily.</text>
</comment>
<evidence type="ECO:0000256" key="2">
    <source>
        <dbReference type="ARBA" id="ARBA00022485"/>
    </source>
</evidence>
<dbReference type="AlphaFoldDB" id="A0A0S2KN13"/>
<dbReference type="InterPro" id="IPR006463">
    <property type="entry name" value="MiaB_methiolase"/>
</dbReference>
<sequence>MKKLYIETYGCQMNVADSEVVASVMQMAGYELCENESEADAIFMNTCSVRENAENKIYNRLDTLHAEQKKGRHVILGVLGCMAERVRDDLIANHHAQLVAGPDSYLNLPDMIAQVETGNKAIDIELSKTETYRDVVPQRISLAKIGGFVSIMRGCDNFCHYCIVPYTRGRERSRDVSSILKEVNDLQQQGYKEVTLLGQNVNSYRTQKQGGVSFPELLRLVAAEVPNMRVRFTTSHPKDMSDETLKVIAEMSNVCKHIHLPVQSGSDKILKLMNRKYTVEWYMNRVRAIRELIPDCGLSTDIFVGYHDETEEDHQRSLELMRTVGYDSAFMFKYSERPGTYAAKHLPDNVPEEVKIRRLNELIKLQTEMSAAANKRDEGKIFEVLVEGPSKRSREQLCGRTEQNKMVVFDKGNHHIGEFVSIRITGSTSATLFGEAI</sequence>
<dbReference type="Pfam" id="PF01938">
    <property type="entry name" value="TRAM"/>
    <property type="match status" value="1"/>
</dbReference>
<feature type="binding site" evidence="13">
    <location>
        <position position="162"/>
    </location>
    <ligand>
        <name>[4Fe-4S] cluster</name>
        <dbReference type="ChEBI" id="CHEBI:49883"/>
        <label>2</label>
        <note>4Fe-4S-S-AdoMet</note>
    </ligand>
</feature>
<evidence type="ECO:0000256" key="3">
    <source>
        <dbReference type="ARBA" id="ARBA00022490"/>
    </source>
</evidence>
<keyword evidence="18" id="KW-1185">Reference proteome</keyword>
<dbReference type="InterPro" id="IPR002792">
    <property type="entry name" value="TRAM_dom"/>
</dbReference>
<name>A0A0S2KN13_9BACT</name>
<dbReference type="GO" id="GO:0005829">
    <property type="term" value="C:cytosol"/>
    <property type="evidence" value="ECO:0007669"/>
    <property type="project" value="TreeGrafter"/>
</dbReference>
<keyword evidence="4 13" id="KW-0808">Transferase</keyword>
<reference evidence="18" key="1">
    <citation type="submission" date="2015-11" db="EMBL/GenBank/DDBJ databases">
        <authorList>
            <person name="Holder M.E."/>
            <person name="Ajami N.J."/>
            <person name="Petrosino J.F."/>
        </authorList>
    </citation>
    <scope>NUCLEOTIDE SEQUENCE [LARGE SCALE GENOMIC DNA]</scope>
    <source>
        <strain evidence="18">F0113</strain>
    </source>
</reference>
<evidence type="ECO:0000256" key="13">
    <source>
        <dbReference type="HAMAP-Rule" id="MF_01864"/>
    </source>
</evidence>
<dbReference type="PROSITE" id="PS50926">
    <property type="entry name" value="TRAM"/>
    <property type="match status" value="1"/>
</dbReference>
<feature type="binding site" evidence="13">
    <location>
        <position position="81"/>
    </location>
    <ligand>
        <name>[4Fe-4S] cluster</name>
        <dbReference type="ChEBI" id="CHEBI:49883"/>
        <label>1</label>
    </ligand>
</feature>
<dbReference type="FunFam" id="3.80.30.20:FF:000001">
    <property type="entry name" value="tRNA-2-methylthio-N(6)-dimethylallyladenosine synthase 2"/>
    <property type="match status" value="1"/>
</dbReference>
<comment type="subcellular location">
    <subcellularLocation>
        <location evidence="13">Cytoplasm</location>
    </subcellularLocation>
</comment>
<proteinExistence type="inferred from homology"/>
<feature type="binding site" evidence="13">
    <location>
        <position position="11"/>
    </location>
    <ligand>
        <name>[4Fe-4S] cluster</name>
        <dbReference type="ChEBI" id="CHEBI:49883"/>
        <label>1</label>
    </ligand>
</feature>
<dbReference type="SUPFAM" id="SSF102114">
    <property type="entry name" value="Radical SAM enzymes"/>
    <property type="match status" value="1"/>
</dbReference>
<dbReference type="InterPro" id="IPR005839">
    <property type="entry name" value="Methylthiotransferase"/>
</dbReference>
<keyword evidence="7 13" id="KW-0408">Iron</keyword>
<comment type="catalytic activity">
    <reaction evidence="13">
        <text>N(6)-dimethylallyladenosine(37) in tRNA + (sulfur carrier)-SH + AH2 + 2 S-adenosyl-L-methionine = 2-methylsulfanyl-N(6)-dimethylallyladenosine(37) in tRNA + (sulfur carrier)-H + 5'-deoxyadenosine + L-methionine + A + S-adenosyl-L-homocysteine + 2 H(+)</text>
        <dbReference type="Rhea" id="RHEA:37067"/>
        <dbReference type="Rhea" id="RHEA-COMP:10375"/>
        <dbReference type="Rhea" id="RHEA-COMP:10376"/>
        <dbReference type="Rhea" id="RHEA-COMP:14737"/>
        <dbReference type="Rhea" id="RHEA-COMP:14739"/>
        <dbReference type="ChEBI" id="CHEBI:13193"/>
        <dbReference type="ChEBI" id="CHEBI:15378"/>
        <dbReference type="ChEBI" id="CHEBI:17319"/>
        <dbReference type="ChEBI" id="CHEBI:17499"/>
        <dbReference type="ChEBI" id="CHEBI:29917"/>
        <dbReference type="ChEBI" id="CHEBI:57844"/>
        <dbReference type="ChEBI" id="CHEBI:57856"/>
        <dbReference type="ChEBI" id="CHEBI:59789"/>
        <dbReference type="ChEBI" id="CHEBI:64428"/>
        <dbReference type="ChEBI" id="CHEBI:74415"/>
        <dbReference type="ChEBI" id="CHEBI:74417"/>
        <dbReference type="EC" id="2.8.4.3"/>
    </reaction>
</comment>
<dbReference type="InterPro" id="IPR058240">
    <property type="entry name" value="rSAM_sf"/>
</dbReference>
<accession>A0A0S2KN13</accession>
<dbReference type="CDD" id="cd01335">
    <property type="entry name" value="Radical_SAM"/>
    <property type="match status" value="1"/>
</dbReference>
<evidence type="ECO:0000256" key="1">
    <source>
        <dbReference type="ARBA" id="ARBA00003234"/>
    </source>
</evidence>
<evidence type="ECO:0000256" key="12">
    <source>
        <dbReference type="ARBA" id="ARBA00081141"/>
    </source>
</evidence>
<dbReference type="Gene3D" id="3.80.30.20">
    <property type="entry name" value="tm_1862 like domain"/>
    <property type="match status" value="1"/>
</dbReference>
<evidence type="ECO:0000256" key="9">
    <source>
        <dbReference type="ARBA" id="ARBA00033765"/>
    </source>
</evidence>
<evidence type="ECO:0000256" key="11">
    <source>
        <dbReference type="ARBA" id="ARBA00080698"/>
    </source>
</evidence>
<dbReference type="PROSITE" id="PS51918">
    <property type="entry name" value="RADICAL_SAM"/>
    <property type="match status" value="1"/>
</dbReference>
<dbReference type="Pfam" id="PF04055">
    <property type="entry name" value="Radical_SAM"/>
    <property type="match status" value="1"/>
</dbReference>
<evidence type="ECO:0000256" key="7">
    <source>
        <dbReference type="ARBA" id="ARBA00023004"/>
    </source>
</evidence>
<feature type="binding site" evidence="13">
    <location>
        <position position="47"/>
    </location>
    <ligand>
        <name>[4Fe-4S] cluster</name>
        <dbReference type="ChEBI" id="CHEBI:49883"/>
        <label>1</label>
    </ligand>
</feature>
<dbReference type="InterPro" id="IPR006638">
    <property type="entry name" value="Elp3/MiaA/NifB-like_rSAM"/>
</dbReference>
<dbReference type="KEGG" id="peo:AS203_11740"/>
<dbReference type="PANTHER" id="PTHR43020:SF2">
    <property type="entry name" value="MITOCHONDRIAL TRNA METHYLTHIOTRANSFERASE CDK5RAP1"/>
    <property type="match status" value="1"/>
</dbReference>
<dbReference type="PROSITE" id="PS51449">
    <property type="entry name" value="MTTASE_N"/>
    <property type="match status" value="1"/>
</dbReference>
<keyword evidence="5 13" id="KW-0949">S-adenosyl-L-methionine</keyword>
<evidence type="ECO:0000259" key="16">
    <source>
        <dbReference type="PROSITE" id="PS51918"/>
    </source>
</evidence>
<dbReference type="InterPro" id="IPR007197">
    <property type="entry name" value="rSAM"/>
</dbReference>
<dbReference type="Pfam" id="PF00919">
    <property type="entry name" value="UPF0004"/>
    <property type="match status" value="1"/>
</dbReference>
<dbReference type="SFLD" id="SFLDG01061">
    <property type="entry name" value="methylthiotransferase"/>
    <property type="match status" value="1"/>
</dbReference>
<dbReference type="SFLD" id="SFLDF00413">
    <property type="entry name" value="CDK5RAP1"/>
    <property type="match status" value="1"/>
</dbReference>
<dbReference type="SFLD" id="SFLDS00029">
    <property type="entry name" value="Radical_SAM"/>
    <property type="match status" value="1"/>
</dbReference>
<comment type="subunit">
    <text evidence="13">Monomer.</text>
</comment>
<evidence type="ECO:0000313" key="17">
    <source>
        <dbReference type="EMBL" id="ALO49671.1"/>
    </source>
</evidence>
<evidence type="ECO:0000256" key="4">
    <source>
        <dbReference type="ARBA" id="ARBA00022679"/>
    </source>
</evidence>
<dbReference type="SFLD" id="SFLDF00273">
    <property type="entry name" value="(dimethylallyl)adenosine_tRNA"/>
    <property type="match status" value="1"/>
</dbReference>
<keyword evidence="2 13" id="KW-0004">4Fe-4S</keyword>
<dbReference type="NCBIfam" id="TIGR00089">
    <property type="entry name" value="MiaB/RimO family radical SAM methylthiotransferase"/>
    <property type="match status" value="1"/>
</dbReference>
<dbReference type="FunFam" id="3.40.50.12160:FF:000003">
    <property type="entry name" value="CDK5 regulatory subunit-associated protein 1"/>
    <property type="match status" value="1"/>
</dbReference>
<dbReference type="GO" id="GO:0046872">
    <property type="term" value="F:metal ion binding"/>
    <property type="evidence" value="ECO:0007669"/>
    <property type="project" value="UniProtKB-KW"/>
</dbReference>
<dbReference type="Gene3D" id="3.40.50.12160">
    <property type="entry name" value="Methylthiotransferase, N-terminal domain"/>
    <property type="match status" value="1"/>
</dbReference>
<evidence type="ECO:0000256" key="6">
    <source>
        <dbReference type="ARBA" id="ARBA00022723"/>
    </source>
</evidence>
<comment type="cofactor">
    <cofactor evidence="13">
        <name>[4Fe-4S] cluster</name>
        <dbReference type="ChEBI" id="CHEBI:49883"/>
    </cofactor>
    <text evidence="13">Binds 2 [4Fe-4S] clusters. One cluster is coordinated with 3 cysteines and an exchangeable S-adenosyl-L-methionine.</text>
</comment>
<dbReference type="EC" id="2.8.4.3" evidence="9 13"/>
<dbReference type="HAMAP" id="MF_01864">
    <property type="entry name" value="tRNA_metthiotr_MiaB"/>
    <property type="match status" value="1"/>
</dbReference>
<dbReference type="GO" id="GO:0051539">
    <property type="term" value="F:4 iron, 4 sulfur cluster binding"/>
    <property type="evidence" value="ECO:0007669"/>
    <property type="project" value="UniProtKB-UniRule"/>
</dbReference>
<dbReference type="GO" id="GO:0035597">
    <property type="term" value="F:tRNA-2-methylthio-N(6)-dimethylallyladenosine(37) synthase activity"/>
    <property type="evidence" value="ECO:0007669"/>
    <property type="project" value="UniProtKB-EC"/>
</dbReference>
<dbReference type="OrthoDB" id="9805215at2"/>
<evidence type="ECO:0000313" key="18">
    <source>
        <dbReference type="Proteomes" id="UP000056252"/>
    </source>
</evidence>
<evidence type="ECO:0000256" key="5">
    <source>
        <dbReference type="ARBA" id="ARBA00022691"/>
    </source>
</evidence>
<evidence type="ECO:0000259" key="15">
    <source>
        <dbReference type="PROSITE" id="PS51449"/>
    </source>
</evidence>
<dbReference type="SFLD" id="SFLDG01082">
    <property type="entry name" value="B12-binding_domain_containing"/>
    <property type="match status" value="1"/>
</dbReference>
<dbReference type="RefSeq" id="WP_060544504.1">
    <property type="nucleotide sequence ID" value="NZ_CP013195.1"/>
</dbReference>
<dbReference type="PANTHER" id="PTHR43020">
    <property type="entry name" value="CDK5 REGULATORY SUBUNIT-ASSOCIATED PROTEIN 1"/>
    <property type="match status" value="1"/>
</dbReference>
<organism evidence="17 18">
    <name type="scientific">Hoylesella enoeca</name>
    <dbReference type="NCBI Taxonomy" id="76123"/>
    <lineage>
        <taxon>Bacteria</taxon>
        <taxon>Pseudomonadati</taxon>
        <taxon>Bacteroidota</taxon>
        <taxon>Bacteroidia</taxon>
        <taxon>Bacteroidales</taxon>
        <taxon>Prevotellaceae</taxon>
        <taxon>Hoylesella</taxon>
    </lineage>
</organism>
<protein>
    <recommendedName>
        <fullName evidence="10 13">tRNA-2-methylthio-N(6)-dimethylallyladenosine synthase</fullName>
        <ecNumber evidence="9 13">2.8.4.3</ecNumber>
    </recommendedName>
    <alternativeName>
        <fullName evidence="12 13">(Dimethylallyl)adenosine tRNA methylthiotransferase MiaB</fullName>
    </alternativeName>
    <alternativeName>
        <fullName evidence="11 13">tRNA-i(6)A37 methylthiotransferase</fullName>
    </alternativeName>
</protein>
<feature type="domain" description="Radical SAM core" evidence="16">
    <location>
        <begin position="141"/>
        <end position="372"/>
    </location>
</feature>
<keyword evidence="13" id="KW-0819">tRNA processing</keyword>
<evidence type="ECO:0000256" key="10">
    <source>
        <dbReference type="ARBA" id="ARBA00068570"/>
    </source>
</evidence>
<dbReference type="EMBL" id="CP013195">
    <property type="protein sequence ID" value="ALO49671.1"/>
    <property type="molecule type" value="Genomic_DNA"/>
</dbReference>
<dbReference type="InterPro" id="IPR038135">
    <property type="entry name" value="Methylthiotransferase_N_sf"/>
</dbReference>
<keyword evidence="3 13" id="KW-0963">Cytoplasm</keyword>
<evidence type="ECO:0000259" key="14">
    <source>
        <dbReference type="PROSITE" id="PS50926"/>
    </source>
</evidence>
<dbReference type="InterPro" id="IPR023404">
    <property type="entry name" value="rSAM_horseshoe"/>
</dbReference>
<evidence type="ECO:0000256" key="8">
    <source>
        <dbReference type="ARBA" id="ARBA00023014"/>
    </source>
</evidence>